<dbReference type="PANTHER" id="PTHR23517:SF10">
    <property type="entry name" value="MAJOR FACILITATOR SUPERFAMILY (MFS) PROFILE DOMAIN-CONTAINING PROTEIN"/>
    <property type="match status" value="1"/>
</dbReference>
<dbReference type="RefSeq" id="WP_169100516.1">
    <property type="nucleotide sequence ID" value="NZ_JABBVZ010000048.1"/>
</dbReference>
<evidence type="ECO:0000256" key="5">
    <source>
        <dbReference type="ARBA" id="ARBA00022989"/>
    </source>
</evidence>
<dbReference type="GO" id="GO:0022857">
    <property type="term" value="F:transmembrane transporter activity"/>
    <property type="evidence" value="ECO:0007669"/>
    <property type="project" value="InterPro"/>
</dbReference>
<dbReference type="Gene3D" id="1.20.1250.20">
    <property type="entry name" value="MFS general substrate transporter like domains"/>
    <property type="match status" value="2"/>
</dbReference>
<evidence type="ECO:0000256" key="6">
    <source>
        <dbReference type="ARBA" id="ARBA00023136"/>
    </source>
</evidence>
<evidence type="ECO:0000313" key="10">
    <source>
        <dbReference type="Proteomes" id="UP000533476"/>
    </source>
</evidence>
<comment type="caution">
    <text evidence="9">The sequence shown here is derived from an EMBL/GenBank/DDBJ whole genome shotgun (WGS) entry which is preliminary data.</text>
</comment>
<dbReference type="AlphaFoldDB" id="A0A7Y0L5X4"/>
<evidence type="ECO:0000259" key="8">
    <source>
        <dbReference type="PROSITE" id="PS50850"/>
    </source>
</evidence>
<keyword evidence="10" id="KW-1185">Reference proteome</keyword>
<feature type="transmembrane region" description="Helical" evidence="7">
    <location>
        <begin position="94"/>
        <end position="118"/>
    </location>
</feature>
<dbReference type="Pfam" id="PF07690">
    <property type="entry name" value="MFS_1"/>
    <property type="match status" value="1"/>
</dbReference>
<evidence type="ECO:0000256" key="1">
    <source>
        <dbReference type="ARBA" id="ARBA00004651"/>
    </source>
</evidence>
<feature type="transmembrane region" description="Helical" evidence="7">
    <location>
        <begin position="242"/>
        <end position="264"/>
    </location>
</feature>
<keyword evidence="4 7" id="KW-0812">Transmembrane</keyword>
<dbReference type="CDD" id="cd17329">
    <property type="entry name" value="MFS_MdtH_MDR_like"/>
    <property type="match status" value="1"/>
</dbReference>
<keyword evidence="5 7" id="KW-1133">Transmembrane helix</keyword>
<organism evidence="9 10">
    <name type="scientific">Sulfobacillus harzensis</name>
    <dbReference type="NCBI Taxonomy" id="2729629"/>
    <lineage>
        <taxon>Bacteria</taxon>
        <taxon>Bacillati</taxon>
        <taxon>Bacillota</taxon>
        <taxon>Clostridia</taxon>
        <taxon>Eubacteriales</taxon>
        <taxon>Clostridiales Family XVII. Incertae Sedis</taxon>
        <taxon>Sulfobacillus</taxon>
    </lineage>
</organism>
<dbReference type="GO" id="GO:0005886">
    <property type="term" value="C:plasma membrane"/>
    <property type="evidence" value="ECO:0007669"/>
    <property type="project" value="UniProtKB-SubCell"/>
</dbReference>
<feature type="domain" description="Major facilitator superfamily (MFS) profile" evidence="8">
    <location>
        <begin position="6"/>
        <end position="386"/>
    </location>
</feature>
<keyword evidence="6 7" id="KW-0472">Membrane</keyword>
<feature type="transmembrane region" description="Helical" evidence="7">
    <location>
        <begin position="162"/>
        <end position="180"/>
    </location>
</feature>
<dbReference type="EMBL" id="JABBVZ010000048">
    <property type="protein sequence ID" value="NMP23336.1"/>
    <property type="molecule type" value="Genomic_DNA"/>
</dbReference>
<evidence type="ECO:0000313" key="9">
    <source>
        <dbReference type="EMBL" id="NMP23336.1"/>
    </source>
</evidence>
<feature type="transmembrane region" description="Helical" evidence="7">
    <location>
        <begin position="130"/>
        <end position="156"/>
    </location>
</feature>
<evidence type="ECO:0000256" key="4">
    <source>
        <dbReference type="ARBA" id="ARBA00022692"/>
    </source>
</evidence>
<feature type="transmembrane region" description="Helical" evidence="7">
    <location>
        <begin position="201"/>
        <end position="222"/>
    </location>
</feature>
<comment type="subcellular location">
    <subcellularLocation>
        <location evidence="1">Cell membrane</location>
        <topology evidence="1">Multi-pass membrane protein</topology>
    </subcellularLocation>
</comment>
<evidence type="ECO:0000256" key="2">
    <source>
        <dbReference type="ARBA" id="ARBA00022448"/>
    </source>
</evidence>
<evidence type="ECO:0000256" key="7">
    <source>
        <dbReference type="SAM" id="Phobius"/>
    </source>
</evidence>
<dbReference type="Proteomes" id="UP000533476">
    <property type="component" value="Unassembled WGS sequence"/>
</dbReference>
<evidence type="ECO:0000256" key="3">
    <source>
        <dbReference type="ARBA" id="ARBA00022475"/>
    </source>
</evidence>
<keyword evidence="2" id="KW-0813">Transport</keyword>
<feature type="transmembrane region" description="Helical" evidence="7">
    <location>
        <begin position="39"/>
        <end position="61"/>
    </location>
</feature>
<feature type="transmembrane region" description="Helical" evidence="7">
    <location>
        <begin position="7"/>
        <end position="27"/>
    </location>
</feature>
<dbReference type="InterPro" id="IPR011701">
    <property type="entry name" value="MFS"/>
</dbReference>
<feature type="transmembrane region" description="Helical" evidence="7">
    <location>
        <begin position="362"/>
        <end position="380"/>
    </location>
</feature>
<keyword evidence="3" id="KW-1003">Cell membrane</keyword>
<proteinExistence type="predicted"/>
<gene>
    <name evidence="9" type="ORF">HIJ39_13405</name>
</gene>
<dbReference type="InterPro" id="IPR020846">
    <property type="entry name" value="MFS_dom"/>
</dbReference>
<accession>A0A7Y0L5X4</accession>
<protein>
    <submittedName>
        <fullName evidence="9">MFS transporter</fullName>
    </submittedName>
</protein>
<dbReference type="SUPFAM" id="SSF103473">
    <property type="entry name" value="MFS general substrate transporter"/>
    <property type="match status" value="1"/>
</dbReference>
<feature type="transmembrane region" description="Helical" evidence="7">
    <location>
        <begin position="68"/>
        <end position="88"/>
    </location>
</feature>
<dbReference type="InterPro" id="IPR036259">
    <property type="entry name" value="MFS_trans_sf"/>
</dbReference>
<sequence>MRWPRAIWLLIIGMAIQSTGMSFFWPFTTIYVHSVLHHSVAAAGVILMVQSGASVVGSTVGGRMFDRMGGVVTVSTGIGGAILSLVGLHFVDAFLAYGVLVTAFGLFTGLISPSMYAFSVSVWPQGGRQAFNAIYVAQNLGVAVGSLTAGLVAQAGGLRTTFLVDALLLLVFLIMVLVGYRGPAFQGASRARPEASKRHRPGLPLVGPMLLMAGLVLDWTAYSQWTTTTSTYMHSEGFSLALYSLLWSINGGVILLGQPVISYLTRRWSSVKWQLMVGNLSFLMSYLVLIVTHRYAGYVAAMLLTTWGEMFVWPGVPTRTYQITPEEHVGFYQGLVGGAGSAGRMVGPLVGGFLYQGVSRPMLYTIMTGIFAASSLLYYWHDRLHPGAPFTTPINPPAAKAD</sequence>
<dbReference type="PANTHER" id="PTHR23517">
    <property type="entry name" value="RESISTANCE PROTEIN MDTM, PUTATIVE-RELATED-RELATED"/>
    <property type="match status" value="1"/>
</dbReference>
<dbReference type="PROSITE" id="PS50850">
    <property type="entry name" value="MFS"/>
    <property type="match status" value="1"/>
</dbReference>
<name>A0A7Y0L5X4_9FIRM</name>
<dbReference type="InterPro" id="IPR050171">
    <property type="entry name" value="MFS_Transporters"/>
</dbReference>
<reference evidence="9 10" key="1">
    <citation type="submission" date="2020-04" db="EMBL/GenBank/DDBJ databases">
        <authorList>
            <person name="Zhang R."/>
            <person name="Schippers A."/>
        </authorList>
    </citation>
    <scope>NUCLEOTIDE SEQUENCE [LARGE SCALE GENOMIC DNA]</scope>
    <source>
        <strain evidence="9 10">DSM 109850</strain>
    </source>
</reference>